<gene>
    <name evidence="1" type="ORF">FAEPRAM212_02022</name>
</gene>
<organism evidence="1 2">
    <name type="scientific">Faecalibacterium prausnitzii M21/2</name>
    <dbReference type="NCBI Taxonomy" id="411485"/>
    <lineage>
        <taxon>Bacteria</taxon>
        <taxon>Bacillati</taxon>
        <taxon>Bacillota</taxon>
        <taxon>Clostridia</taxon>
        <taxon>Eubacteriales</taxon>
        <taxon>Oscillospiraceae</taxon>
        <taxon>Faecalibacterium</taxon>
    </lineage>
</organism>
<dbReference type="EMBL" id="ABED02000027">
    <property type="protein sequence ID" value="EDP21295.1"/>
    <property type="molecule type" value="Genomic_DNA"/>
</dbReference>
<dbReference type="Proteomes" id="UP000005945">
    <property type="component" value="Unassembled WGS sequence"/>
</dbReference>
<accession>A8SCP1</accession>
<reference evidence="1 2" key="1">
    <citation type="submission" date="2007-09" db="EMBL/GenBank/DDBJ databases">
        <title>Draft genome sequence of Faecalibacterium prausnitzii M21/2.</title>
        <authorList>
            <person name="Sudarsanam P."/>
            <person name="Ley R."/>
            <person name="Guruge J."/>
            <person name="Turnbaugh P.J."/>
            <person name="Mahowald M."/>
            <person name="Liep D."/>
            <person name="Gordon J."/>
        </authorList>
    </citation>
    <scope>NUCLEOTIDE SEQUENCE [LARGE SCALE GENOMIC DNA]</scope>
    <source>
        <strain evidence="1 2">M21/2</strain>
    </source>
</reference>
<sequence length="35" mass="4037">MRPLWLLQQRSGLFDNILTCVRGVCQQKQTGFSVL</sequence>
<comment type="caution">
    <text evidence="1">The sequence shown here is derived from an EMBL/GenBank/DDBJ whole genome shotgun (WGS) entry which is preliminary data.</text>
</comment>
<evidence type="ECO:0000313" key="1">
    <source>
        <dbReference type="EMBL" id="EDP21295.1"/>
    </source>
</evidence>
<reference evidence="1 2" key="2">
    <citation type="submission" date="2007-09" db="EMBL/GenBank/DDBJ databases">
        <authorList>
            <person name="Fulton L."/>
            <person name="Clifton S."/>
            <person name="Fulton B."/>
            <person name="Xu J."/>
            <person name="Minx P."/>
            <person name="Pepin K.H."/>
            <person name="Johnson M."/>
            <person name="Thiruvilangam P."/>
            <person name="Bhonagiri V."/>
            <person name="Nash W.E."/>
            <person name="Mardis E.R."/>
            <person name="Wilson R.K."/>
        </authorList>
    </citation>
    <scope>NUCLEOTIDE SEQUENCE [LARGE SCALE GENOMIC DNA]</scope>
    <source>
        <strain evidence="1 2">M21/2</strain>
    </source>
</reference>
<protein>
    <submittedName>
        <fullName evidence="1">Uncharacterized protein</fullName>
    </submittedName>
</protein>
<name>A8SCP1_9FIRM</name>
<proteinExistence type="predicted"/>
<dbReference type="AlphaFoldDB" id="A8SCP1"/>
<evidence type="ECO:0000313" key="2">
    <source>
        <dbReference type="Proteomes" id="UP000005945"/>
    </source>
</evidence>
<dbReference type="HOGENOM" id="CLU_3365066_0_0_9"/>